<dbReference type="AlphaFoldDB" id="A0A8S3VA49"/>
<dbReference type="Proteomes" id="UP000683360">
    <property type="component" value="Unassembled WGS sequence"/>
</dbReference>
<evidence type="ECO:0008006" key="5">
    <source>
        <dbReference type="Google" id="ProtNLM"/>
    </source>
</evidence>
<comment type="caution">
    <text evidence="3">The sequence shown here is derived from an EMBL/GenBank/DDBJ whole genome shotgun (WGS) entry which is preliminary data.</text>
</comment>
<dbReference type="OrthoDB" id="10380203at2759"/>
<evidence type="ECO:0000313" key="3">
    <source>
        <dbReference type="EMBL" id="CAG2253515.1"/>
    </source>
</evidence>
<gene>
    <name evidence="3" type="ORF">MEDL_65049</name>
</gene>
<name>A0A8S3VA49_MYTED</name>
<evidence type="ECO:0000256" key="2">
    <source>
        <dbReference type="SAM" id="Phobius"/>
    </source>
</evidence>
<keyword evidence="2" id="KW-1133">Transmembrane helix</keyword>
<keyword evidence="4" id="KW-1185">Reference proteome</keyword>
<reference evidence="3" key="1">
    <citation type="submission" date="2021-03" db="EMBL/GenBank/DDBJ databases">
        <authorList>
            <person name="Bekaert M."/>
        </authorList>
    </citation>
    <scope>NUCLEOTIDE SEQUENCE</scope>
</reference>
<sequence>MIVLLEICKVTCTDYILGKNRMLESFPLLIFLSIVGNVVYTWKRTSQTVDRVVTKEVYVGTTEIPCVVNSWLDELSCMNRKTKTINVTEHRNETVQEIVPMVIKFCCAGYTLVGDRCILPTTESKVTLEAKVKPKPITSDIAAADRTTHIPNDEKDISPDSSSKSVDTRDLLLYVSAACGLLSFITMIVVVGICYQRSKRNNNRRFHNDILSMETVRVNGLNQMHGVENPNYKQQNESECVEPINYREKKQNCNNVYTEMRLTGANQYDDLVGIEEDPYDELPDELPGDYQDCDASPRLYKTSVSPENPYDVSKY</sequence>
<evidence type="ECO:0000313" key="4">
    <source>
        <dbReference type="Proteomes" id="UP000683360"/>
    </source>
</evidence>
<dbReference type="EMBL" id="CAJPWZ010003153">
    <property type="protein sequence ID" value="CAG2253515.1"/>
    <property type="molecule type" value="Genomic_DNA"/>
</dbReference>
<proteinExistence type="predicted"/>
<feature type="transmembrane region" description="Helical" evidence="2">
    <location>
        <begin position="171"/>
        <end position="195"/>
    </location>
</feature>
<keyword evidence="2" id="KW-0812">Transmembrane</keyword>
<feature type="region of interest" description="Disordered" evidence="1">
    <location>
        <begin position="277"/>
        <end position="315"/>
    </location>
</feature>
<keyword evidence="2" id="KW-0472">Membrane</keyword>
<accession>A0A8S3VA49</accession>
<feature type="compositionally biased region" description="Acidic residues" evidence="1">
    <location>
        <begin position="277"/>
        <end position="287"/>
    </location>
</feature>
<protein>
    <recommendedName>
        <fullName evidence="5">EMI domain-containing protein</fullName>
    </recommendedName>
</protein>
<organism evidence="3 4">
    <name type="scientific">Mytilus edulis</name>
    <name type="common">Blue mussel</name>
    <dbReference type="NCBI Taxonomy" id="6550"/>
    <lineage>
        <taxon>Eukaryota</taxon>
        <taxon>Metazoa</taxon>
        <taxon>Spiralia</taxon>
        <taxon>Lophotrochozoa</taxon>
        <taxon>Mollusca</taxon>
        <taxon>Bivalvia</taxon>
        <taxon>Autobranchia</taxon>
        <taxon>Pteriomorphia</taxon>
        <taxon>Mytilida</taxon>
        <taxon>Mytiloidea</taxon>
        <taxon>Mytilidae</taxon>
        <taxon>Mytilinae</taxon>
        <taxon>Mytilus</taxon>
    </lineage>
</organism>
<evidence type="ECO:0000256" key="1">
    <source>
        <dbReference type="SAM" id="MobiDB-lite"/>
    </source>
</evidence>